<sequence>MSDDKQPRRGVWTPDLLAEGPEKRRVFIEQRRQYLAPLLAESKALLAEIEADLMEADKLPGDLPFQAKLRAKHTVRPLAKVVADLEDVIVQLTAYSARYRRSYEELPEKRAEKEAERQRLKELKAGGGQRQIDAPEPKAEPAADTNPFFAHLNKGA</sequence>
<evidence type="ECO:0000313" key="3">
    <source>
        <dbReference type="Proteomes" id="UP000608024"/>
    </source>
</evidence>
<reference evidence="2" key="1">
    <citation type="journal article" date="2014" name="Int. J. Syst. Evol. Microbiol.">
        <title>Complete genome sequence of Corynebacterium casei LMG S-19264T (=DSM 44701T), isolated from a smear-ripened cheese.</title>
        <authorList>
            <consortium name="US DOE Joint Genome Institute (JGI-PGF)"/>
            <person name="Walter F."/>
            <person name="Albersmeier A."/>
            <person name="Kalinowski J."/>
            <person name="Ruckert C."/>
        </authorList>
    </citation>
    <scope>NUCLEOTIDE SEQUENCE</scope>
    <source>
        <strain evidence="2">JCM 4784</strain>
    </source>
</reference>
<evidence type="ECO:0000313" key="2">
    <source>
        <dbReference type="EMBL" id="GHE56434.1"/>
    </source>
</evidence>
<protein>
    <submittedName>
        <fullName evidence="2">Uncharacterized protein</fullName>
    </submittedName>
</protein>
<feature type="compositionally biased region" description="Basic and acidic residues" evidence="1">
    <location>
        <begin position="103"/>
        <end position="124"/>
    </location>
</feature>
<feature type="region of interest" description="Disordered" evidence="1">
    <location>
        <begin position="103"/>
        <end position="156"/>
    </location>
</feature>
<proteinExistence type="predicted"/>
<keyword evidence="3" id="KW-1185">Reference proteome</keyword>
<comment type="caution">
    <text evidence="2">The sequence shown here is derived from an EMBL/GenBank/DDBJ whole genome shotgun (WGS) entry which is preliminary data.</text>
</comment>
<reference evidence="2" key="2">
    <citation type="submission" date="2020-09" db="EMBL/GenBank/DDBJ databases">
        <authorList>
            <person name="Sun Q."/>
            <person name="Ohkuma M."/>
        </authorList>
    </citation>
    <scope>NUCLEOTIDE SEQUENCE</scope>
    <source>
        <strain evidence="2">JCM 4784</strain>
    </source>
</reference>
<name>A0A918ZJI8_9ACTN</name>
<dbReference type="AlphaFoldDB" id="A0A918ZJI8"/>
<evidence type="ECO:0000256" key="1">
    <source>
        <dbReference type="SAM" id="MobiDB-lite"/>
    </source>
</evidence>
<accession>A0A918ZJI8</accession>
<dbReference type="EMBL" id="BNBT01000032">
    <property type="protein sequence ID" value="GHE56434.1"/>
    <property type="molecule type" value="Genomic_DNA"/>
</dbReference>
<dbReference type="RefSeq" id="WP_190136157.1">
    <property type="nucleotide sequence ID" value="NZ_BNBT01000032.1"/>
</dbReference>
<gene>
    <name evidence="2" type="ORF">GCM10018785_27170</name>
</gene>
<organism evidence="2 3">
    <name type="scientific">Streptomyces longispororuber</name>
    <dbReference type="NCBI Taxonomy" id="68230"/>
    <lineage>
        <taxon>Bacteria</taxon>
        <taxon>Bacillati</taxon>
        <taxon>Actinomycetota</taxon>
        <taxon>Actinomycetes</taxon>
        <taxon>Kitasatosporales</taxon>
        <taxon>Streptomycetaceae</taxon>
        <taxon>Streptomyces</taxon>
    </lineage>
</organism>
<dbReference type="Proteomes" id="UP000608024">
    <property type="component" value="Unassembled WGS sequence"/>
</dbReference>